<keyword evidence="9" id="KW-0460">Magnesium</keyword>
<keyword evidence="5 12" id="KW-0235">DNA replication</keyword>
<dbReference type="CDD" id="cd03364">
    <property type="entry name" value="TOPRIM_DnaG_primases"/>
    <property type="match status" value="1"/>
</dbReference>
<dbReference type="NCBIfam" id="TIGR01391">
    <property type="entry name" value="dnaG"/>
    <property type="match status" value="1"/>
</dbReference>
<dbReference type="InterPro" id="IPR002694">
    <property type="entry name" value="Znf_CHC2"/>
</dbReference>
<proteinExistence type="inferred from homology"/>
<dbReference type="InterPro" id="IPR013264">
    <property type="entry name" value="DNAG_N"/>
</dbReference>
<comment type="caution">
    <text evidence="12">Lacks conserved residue(s) required for the propagation of feature annotation.</text>
</comment>
<dbReference type="SUPFAM" id="SSF56731">
    <property type="entry name" value="DNA primase core"/>
    <property type="match status" value="1"/>
</dbReference>
<dbReference type="FunFam" id="3.90.580.10:FF:000001">
    <property type="entry name" value="DNA primase"/>
    <property type="match status" value="1"/>
</dbReference>
<evidence type="ECO:0000256" key="10">
    <source>
        <dbReference type="ARBA" id="ARBA00023125"/>
    </source>
</evidence>
<dbReference type="InterPro" id="IPR019475">
    <property type="entry name" value="DNA_primase_DnaB-bd"/>
</dbReference>
<dbReference type="GO" id="GO:0003678">
    <property type="term" value="F:DNA helicase activity"/>
    <property type="evidence" value="ECO:0007669"/>
    <property type="project" value="InterPro"/>
</dbReference>
<protein>
    <recommendedName>
        <fullName evidence="12 13">DNA primase</fullName>
        <ecNumber evidence="12">2.7.7.101</ecNumber>
    </recommendedName>
</protein>
<dbReference type="EMBL" id="MGBR01000001">
    <property type="protein sequence ID" value="OGK73214.1"/>
    <property type="molecule type" value="Genomic_DNA"/>
</dbReference>
<dbReference type="InterPro" id="IPR030846">
    <property type="entry name" value="DnaG_bac"/>
</dbReference>
<evidence type="ECO:0000256" key="7">
    <source>
        <dbReference type="ARBA" id="ARBA00022771"/>
    </source>
</evidence>
<comment type="subunit">
    <text evidence="12">Monomer. Interacts with DnaB.</text>
</comment>
<dbReference type="InterPro" id="IPR036977">
    <property type="entry name" value="DNA_primase_Znf_CHC2"/>
</dbReference>
<dbReference type="GO" id="GO:0003899">
    <property type="term" value="F:DNA-directed RNA polymerase activity"/>
    <property type="evidence" value="ECO:0007669"/>
    <property type="project" value="UniProtKB-UniRule"/>
</dbReference>
<reference evidence="16 17" key="1">
    <citation type="journal article" date="2016" name="Nat. Commun.">
        <title>Thousands of microbial genomes shed light on interconnected biogeochemical processes in an aquifer system.</title>
        <authorList>
            <person name="Anantharaman K."/>
            <person name="Brown C.T."/>
            <person name="Hug L.A."/>
            <person name="Sharon I."/>
            <person name="Castelle C.J."/>
            <person name="Probst A.J."/>
            <person name="Thomas B.C."/>
            <person name="Singh A."/>
            <person name="Wilkins M.J."/>
            <person name="Karaoz U."/>
            <person name="Brodie E.L."/>
            <person name="Williams K.H."/>
            <person name="Hubbard S.S."/>
            <person name="Banfield J.F."/>
        </authorList>
    </citation>
    <scope>NUCLEOTIDE SEQUENCE [LARGE SCALE GENOMIC DNA]</scope>
</reference>
<evidence type="ECO:0000256" key="9">
    <source>
        <dbReference type="ARBA" id="ARBA00022842"/>
    </source>
</evidence>
<sequence>MNNLNEEIKKKIDIIEFIGSYIVLKKAGRNFKGNCPFHQEKTPSFVVSPERQIWHCFGSCGEGGDVIKFLMKWDNVTYIEAIKELALKLGLPMDDYHLQDTNFKLRERMYAINRSAANFYTYMLFQSSFGKRAREYLEKRGVRKEIADTFELGYAPKSWDSLTRFMEKRGFSQKELIDVGLVLRSDRGSLYDRFRGRLMFPLKDARENILGFSGRIMDKDKKTAKYVNTPETFIYHKRETLYGIHLAKEAIKKEKSVILVEGEFDVISPYQQGIGHIVAIKGSAVTKEQMMLIKRYTNRIYLALDADQAGEEAIKRGIEEAERLDFELGIIQLDFAKDPDEAVRADPIRFKKAVQSPIPVYDYLIDHYRKKYPDNDAFSKKSIGEAVIPFFTHISNPIIESHYIKKLAYILEVSEESVRSLLRQKNSKKISSSIGFKKMRSSQIDRNDTVQKYFLSSLLQHEEKGTILQKVTHMVAPDDFSFPAYQKLYMKICENQESFKTMSNINIFASSLPNELKTLFDELYLYASSDVGISERNIGRLAYEIKERALKRKIQSLLTSEQGQTGETELSKLNSELKELEKSAITI</sequence>
<dbReference type="Gene3D" id="3.90.980.10">
    <property type="entry name" value="DNA primase, catalytic core, N-terminal domain"/>
    <property type="match status" value="1"/>
</dbReference>
<dbReference type="GO" id="GO:0003677">
    <property type="term" value="F:DNA binding"/>
    <property type="evidence" value="ECO:0007669"/>
    <property type="project" value="UniProtKB-KW"/>
</dbReference>
<dbReference type="Pfam" id="PF08275">
    <property type="entry name" value="DNAG_N"/>
    <property type="match status" value="1"/>
</dbReference>
<dbReference type="InterPro" id="IPR006171">
    <property type="entry name" value="TOPRIM_dom"/>
</dbReference>
<accession>A0A1F7KZJ9</accession>
<dbReference type="SMART" id="SM00493">
    <property type="entry name" value="TOPRIM"/>
    <property type="match status" value="1"/>
</dbReference>
<evidence type="ECO:0000256" key="1">
    <source>
        <dbReference type="ARBA" id="ARBA00022478"/>
    </source>
</evidence>
<dbReference type="GO" id="GO:0006269">
    <property type="term" value="P:DNA replication, synthesis of primer"/>
    <property type="evidence" value="ECO:0007669"/>
    <property type="project" value="UniProtKB-UniRule"/>
</dbReference>
<dbReference type="PROSITE" id="PS50880">
    <property type="entry name" value="TOPRIM"/>
    <property type="match status" value="1"/>
</dbReference>
<evidence type="ECO:0000256" key="3">
    <source>
        <dbReference type="ARBA" id="ARBA00022679"/>
    </source>
</evidence>
<evidence type="ECO:0000256" key="12">
    <source>
        <dbReference type="HAMAP-Rule" id="MF_00974"/>
    </source>
</evidence>
<evidence type="ECO:0000256" key="6">
    <source>
        <dbReference type="ARBA" id="ARBA00022723"/>
    </source>
</evidence>
<comment type="catalytic activity">
    <reaction evidence="12">
        <text>ssDNA + n NTP = ssDNA/pppN(pN)n-1 hybrid + (n-1) diphosphate.</text>
        <dbReference type="EC" id="2.7.7.101"/>
    </reaction>
</comment>
<dbReference type="GO" id="GO:0000428">
    <property type="term" value="C:DNA-directed RNA polymerase complex"/>
    <property type="evidence" value="ECO:0007669"/>
    <property type="project" value="UniProtKB-KW"/>
</dbReference>
<organism evidence="16 17">
    <name type="scientific">Candidatus Roizmanbacteria bacterium RIFOXYD1_FULL_38_12</name>
    <dbReference type="NCBI Taxonomy" id="1802093"/>
    <lineage>
        <taxon>Bacteria</taxon>
        <taxon>Candidatus Roizmaniibacteriota</taxon>
    </lineage>
</organism>
<keyword evidence="3 12" id="KW-0808">Transferase</keyword>
<dbReference type="Pfam" id="PF13155">
    <property type="entry name" value="Toprim_2"/>
    <property type="match status" value="1"/>
</dbReference>
<dbReference type="FunFam" id="3.90.980.10:FF:000001">
    <property type="entry name" value="DNA primase"/>
    <property type="match status" value="1"/>
</dbReference>
<dbReference type="Gene3D" id="3.90.580.10">
    <property type="entry name" value="Zinc finger, CHC2-type domain"/>
    <property type="match status" value="1"/>
</dbReference>
<evidence type="ECO:0000256" key="2">
    <source>
        <dbReference type="ARBA" id="ARBA00022515"/>
    </source>
</evidence>
<dbReference type="SUPFAM" id="SSF57783">
    <property type="entry name" value="Zinc beta-ribbon"/>
    <property type="match status" value="1"/>
</dbReference>
<keyword evidence="7 14" id="KW-0863">Zinc-finger</keyword>
<evidence type="ECO:0000313" key="17">
    <source>
        <dbReference type="Proteomes" id="UP000177050"/>
    </source>
</evidence>
<dbReference type="PANTHER" id="PTHR30313">
    <property type="entry name" value="DNA PRIMASE"/>
    <property type="match status" value="1"/>
</dbReference>
<comment type="cofactor">
    <cofactor evidence="13 14">
        <name>Zn(2+)</name>
        <dbReference type="ChEBI" id="CHEBI:29105"/>
    </cofactor>
    <text evidence="13 14">Binds 1 zinc ion per monomer.</text>
</comment>
<evidence type="ECO:0000259" key="15">
    <source>
        <dbReference type="PROSITE" id="PS50880"/>
    </source>
</evidence>
<evidence type="ECO:0000256" key="13">
    <source>
        <dbReference type="PIRNR" id="PIRNR002811"/>
    </source>
</evidence>
<dbReference type="InterPro" id="IPR016136">
    <property type="entry name" value="DNA_helicase_N/primase_C"/>
</dbReference>
<comment type="similarity">
    <text evidence="12 13">Belongs to the DnaG primase family.</text>
</comment>
<keyword evidence="2 12" id="KW-0639">Primosome</keyword>
<dbReference type="Gene3D" id="1.10.860.10">
    <property type="entry name" value="DNAb Helicase, Chain A"/>
    <property type="match status" value="1"/>
</dbReference>
<dbReference type="Proteomes" id="UP000177050">
    <property type="component" value="Unassembled WGS sequence"/>
</dbReference>
<dbReference type="GO" id="GO:0008270">
    <property type="term" value="F:zinc ion binding"/>
    <property type="evidence" value="ECO:0007669"/>
    <property type="project" value="UniProtKB-KW"/>
</dbReference>
<dbReference type="InterPro" id="IPR036185">
    <property type="entry name" value="DNA_heli_DnaB-like_N_sf"/>
</dbReference>
<name>A0A1F7KZJ9_9BACT</name>
<dbReference type="Gene3D" id="3.40.1360.10">
    <property type="match status" value="1"/>
</dbReference>
<keyword evidence="8 13" id="KW-0862">Zinc</keyword>
<evidence type="ECO:0000256" key="5">
    <source>
        <dbReference type="ARBA" id="ARBA00022705"/>
    </source>
</evidence>
<keyword evidence="4 12" id="KW-0548">Nucleotidyltransferase</keyword>
<keyword evidence="11 12" id="KW-0804">Transcription</keyword>
<dbReference type="InterPro" id="IPR034151">
    <property type="entry name" value="TOPRIM_DnaG_bac"/>
</dbReference>
<dbReference type="Pfam" id="PF01807">
    <property type="entry name" value="Zn_ribbon_DnaG"/>
    <property type="match status" value="1"/>
</dbReference>
<dbReference type="SMART" id="SM00400">
    <property type="entry name" value="ZnF_CHCC"/>
    <property type="match status" value="1"/>
</dbReference>
<comment type="caution">
    <text evidence="16">The sequence shown here is derived from an EMBL/GenBank/DDBJ whole genome shotgun (WGS) entry which is preliminary data.</text>
</comment>
<dbReference type="GO" id="GO:0005524">
    <property type="term" value="F:ATP binding"/>
    <property type="evidence" value="ECO:0007669"/>
    <property type="project" value="InterPro"/>
</dbReference>
<dbReference type="InterPro" id="IPR037068">
    <property type="entry name" value="DNA_primase_core_N_sf"/>
</dbReference>
<dbReference type="PIRSF" id="PIRSF002811">
    <property type="entry name" value="DnaG"/>
    <property type="match status" value="1"/>
</dbReference>
<evidence type="ECO:0000256" key="11">
    <source>
        <dbReference type="ARBA" id="ARBA00023163"/>
    </source>
</evidence>
<gene>
    <name evidence="12" type="primary">dnaG</name>
    <name evidence="16" type="ORF">A3K52_00195</name>
</gene>
<evidence type="ECO:0000313" key="16">
    <source>
        <dbReference type="EMBL" id="OGK73214.1"/>
    </source>
</evidence>
<comment type="function">
    <text evidence="12 13">RNA polymerase that catalyzes the synthesis of short RNA molecules used as primers for DNA polymerase during DNA replication.</text>
</comment>
<dbReference type="EC" id="2.7.7.101" evidence="12"/>
<dbReference type="PANTHER" id="PTHR30313:SF2">
    <property type="entry name" value="DNA PRIMASE"/>
    <property type="match status" value="1"/>
</dbReference>
<evidence type="ECO:0000256" key="8">
    <source>
        <dbReference type="ARBA" id="ARBA00022833"/>
    </source>
</evidence>
<dbReference type="GO" id="GO:1990077">
    <property type="term" value="C:primosome complex"/>
    <property type="evidence" value="ECO:0007669"/>
    <property type="project" value="UniProtKB-KW"/>
</dbReference>
<evidence type="ECO:0000256" key="14">
    <source>
        <dbReference type="PIRSR" id="PIRSR002811-1"/>
    </source>
</evidence>
<dbReference type="InterPro" id="IPR050219">
    <property type="entry name" value="DnaG_primase"/>
</dbReference>
<feature type="zinc finger region" description="CHC2-type" evidence="14">
    <location>
        <begin position="35"/>
        <end position="60"/>
    </location>
</feature>
<dbReference type="Pfam" id="PF10410">
    <property type="entry name" value="DnaB_bind"/>
    <property type="match status" value="1"/>
</dbReference>
<dbReference type="HAMAP" id="MF_00974">
    <property type="entry name" value="DNA_primase_DnaG"/>
    <property type="match status" value="1"/>
</dbReference>
<keyword evidence="6 13" id="KW-0479">Metal-binding</keyword>
<keyword evidence="1 12" id="KW-0240">DNA-directed RNA polymerase</keyword>
<evidence type="ECO:0000256" key="4">
    <source>
        <dbReference type="ARBA" id="ARBA00022695"/>
    </source>
</evidence>
<dbReference type="AlphaFoldDB" id="A0A1F7KZJ9"/>
<dbReference type="GO" id="GO:0005737">
    <property type="term" value="C:cytoplasm"/>
    <property type="evidence" value="ECO:0007669"/>
    <property type="project" value="TreeGrafter"/>
</dbReference>
<dbReference type="InterPro" id="IPR006295">
    <property type="entry name" value="DNA_primase_DnaG"/>
</dbReference>
<dbReference type="SUPFAM" id="SSF48024">
    <property type="entry name" value="N-terminal domain of DnaB helicase"/>
    <property type="match status" value="1"/>
</dbReference>
<keyword evidence="10 12" id="KW-0238">DNA-binding</keyword>
<feature type="domain" description="Toprim" evidence="15">
    <location>
        <begin position="255"/>
        <end position="336"/>
    </location>
</feature>